<reference evidence="9" key="1">
    <citation type="submission" date="2023-12" db="EMBL/GenBank/DDBJ databases">
        <title>Novel isolates from deep terrestrial aquifers shed light on the physiology and ecology of the class Limnochordia.</title>
        <authorList>
            <person name="Karnachuk O.V."/>
            <person name="Lukina A.P."/>
            <person name="Avakyan M.R."/>
            <person name="Kadnikov V."/>
            <person name="Begmatov S."/>
            <person name="Beletsky A.V."/>
            <person name="Mardanov A.V."/>
            <person name="Ravin N.V."/>
        </authorList>
    </citation>
    <scope>NUCLEOTIDE SEQUENCE [LARGE SCALE GENOMIC DNA]</scope>
    <source>
        <strain evidence="9">LN</strain>
    </source>
</reference>
<feature type="transmembrane region" description="Helical" evidence="6">
    <location>
        <begin position="207"/>
        <end position="227"/>
    </location>
</feature>
<evidence type="ECO:0000256" key="2">
    <source>
        <dbReference type="ARBA" id="ARBA00022475"/>
    </source>
</evidence>
<dbReference type="InterPro" id="IPR008457">
    <property type="entry name" value="Cu-R_CopD_dom"/>
</dbReference>
<keyword evidence="2" id="KW-1003">Cell membrane</keyword>
<feature type="transmembrane region" description="Helical" evidence="6">
    <location>
        <begin position="161"/>
        <end position="187"/>
    </location>
</feature>
<comment type="subcellular location">
    <subcellularLocation>
        <location evidence="1">Cell membrane</location>
        <topology evidence="1">Multi-pass membrane protein</topology>
    </subcellularLocation>
</comment>
<keyword evidence="4 6" id="KW-1133">Transmembrane helix</keyword>
<proteinExistence type="predicted"/>
<feature type="transmembrane region" description="Helical" evidence="6">
    <location>
        <begin position="137"/>
        <end position="155"/>
    </location>
</feature>
<evidence type="ECO:0000313" key="8">
    <source>
        <dbReference type="EMBL" id="WRP15691.1"/>
    </source>
</evidence>
<evidence type="ECO:0000256" key="6">
    <source>
        <dbReference type="SAM" id="Phobius"/>
    </source>
</evidence>
<feature type="transmembrane region" description="Helical" evidence="6">
    <location>
        <begin position="247"/>
        <end position="265"/>
    </location>
</feature>
<accession>A0ABZ1BT33</accession>
<dbReference type="RefSeq" id="WP_324670097.1">
    <property type="nucleotide sequence ID" value="NZ_CP141614.1"/>
</dbReference>
<evidence type="ECO:0000256" key="3">
    <source>
        <dbReference type="ARBA" id="ARBA00022692"/>
    </source>
</evidence>
<dbReference type="SUPFAM" id="SSF46626">
    <property type="entry name" value="Cytochrome c"/>
    <property type="match status" value="1"/>
</dbReference>
<evidence type="ECO:0000259" key="7">
    <source>
        <dbReference type="Pfam" id="PF05425"/>
    </source>
</evidence>
<keyword evidence="5 6" id="KW-0472">Membrane</keyword>
<dbReference type="EMBL" id="CP141614">
    <property type="protein sequence ID" value="WRP15691.1"/>
    <property type="molecule type" value="Genomic_DNA"/>
</dbReference>
<dbReference type="Pfam" id="PF05425">
    <property type="entry name" value="CopD"/>
    <property type="match status" value="1"/>
</dbReference>
<dbReference type="Proteomes" id="UP001333102">
    <property type="component" value="Chromosome"/>
</dbReference>
<evidence type="ECO:0000313" key="9">
    <source>
        <dbReference type="Proteomes" id="UP001333102"/>
    </source>
</evidence>
<evidence type="ECO:0000256" key="5">
    <source>
        <dbReference type="ARBA" id="ARBA00023136"/>
    </source>
</evidence>
<dbReference type="InterPro" id="IPR032694">
    <property type="entry name" value="CopC/D"/>
</dbReference>
<evidence type="ECO:0000256" key="4">
    <source>
        <dbReference type="ARBA" id="ARBA00022989"/>
    </source>
</evidence>
<keyword evidence="9" id="KW-1185">Reference proteome</keyword>
<sequence>MAYLLATAQLVAWVVAAGATWVPAFWLGCPAASARTPSSTVLDPLERSRHLGVAAAALALVLALADLLATATALAALNGAESSLARAMDLAWSTRFGQARLARALCALGLAVALGKPHTPGGAAGDRGRFGRAARPWTTVLALLGFATFSFSGHAMDVGQWALAGAVDLLHLAAAAAWAGVLAHLAVSQWPPAPPHTVRCVGRFSGWAMGCLAVLGLTGAFSARAYLPGLAGLVAAPYGQLLALKMVLLAGALAAAAVSLLAHSLEGRDPGRIARKVRRAVQVEAVLALSVVATAGLLRSTPPPVPPARVEARTFTWNVQGEQVQLALQPVIAGSQGPVEVRWELTGPAPDRIPRLSLDMPDHPMVPIRVTLQPRLAGLPADSGAADRDGGRIYEGRAVLPMAGTWQGRLEWGGPRAPLSPFTFTFTVEPPLAPSGLFRLSLVEPWGSSRRAALLVAAFLLAGAAVGIGIRLFARPATRPLTPLMAVPLGVAAFAFGQAALFPATPAAFKRNPLTPTPEVLARGAALVAQHCGPCAEWLAARPPGTDGDYFWWLREGYPGGSWAARKQALARLLSDTDIWAMVSYARRGCSVPPLGPSTSSSAHGALGKPGCPAPGPTMSLPVSDARRAGPYVVAVNLSPALPGSNELRVFLSDLVGRPAAGARVMVRAAEPAGPAGQVATNPVDGSGGGPWSELVEEEDGVYSGALTIPDGRPEGPLEVQVVVQGPSGEASARFEWHLPVRTAWELLRQAARAMEQLTALEEVQELDTGSARWRYRIRYRAPDTMWMTAFDERGEVLLEVKVNGSVQQERRPGEEWHERPWSGGGFRWPDYGYWQEFTNPLRLRTEQTGGRRMAVVGAYHPVSQTYWRLWVEERSGRVYRLEMVGPAHFMTSVFQGFEPAAPEGAPSG</sequence>
<gene>
    <name evidence="8" type="ORF">VLY81_05925</name>
</gene>
<protein>
    <submittedName>
        <fullName evidence="8">CopD family protein</fullName>
    </submittedName>
</protein>
<feature type="transmembrane region" description="Helical" evidence="6">
    <location>
        <begin position="50"/>
        <end position="77"/>
    </location>
</feature>
<organism evidence="8 9">
    <name type="scientific">Geochorda subterranea</name>
    <dbReference type="NCBI Taxonomy" id="3109564"/>
    <lineage>
        <taxon>Bacteria</taxon>
        <taxon>Bacillati</taxon>
        <taxon>Bacillota</taxon>
        <taxon>Limnochordia</taxon>
        <taxon>Limnochordales</taxon>
        <taxon>Geochordaceae</taxon>
        <taxon>Geochorda</taxon>
    </lineage>
</organism>
<dbReference type="PANTHER" id="PTHR34820">
    <property type="entry name" value="INNER MEMBRANE PROTEIN YEBZ"/>
    <property type="match status" value="1"/>
</dbReference>
<feature type="transmembrane region" description="Helical" evidence="6">
    <location>
        <begin position="452"/>
        <end position="474"/>
    </location>
</feature>
<keyword evidence="3 6" id="KW-0812">Transmembrane</keyword>
<evidence type="ECO:0000256" key="1">
    <source>
        <dbReference type="ARBA" id="ARBA00004651"/>
    </source>
</evidence>
<feature type="domain" description="Copper resistance protein D" evidence="7">
    <location>
        <begin position="199"/>
        <end position="298"/>
    </location>
</feature>
<name>A0ABZ1BT33_9FIRM</name>
<dbReference type="PANTHER" id="PTHR34820:SF4">
    <property type="entry name" value="INNER MEMBRANE PROTEIN YEBZ"/>
    <property type="match status" value="1"/>
</dbReference>
<dbReference type="InterPro" id="IPR036909">
    <property type="entry name" value="Cyt_c-like_dom_sf"/>
</dbReference>
<feature type="transmembrane region" description="Helical" evidence="6">
    <location>
        <begin position="277"/>
        <end position="298"/>
    </location>
</feature>
<feature type="transmembrane region" description="Helical" evidence="6">
    <location>
        <begin position="481"/>
        <end position="502"/>
    </location>
</feature>